<comment type="subcellular location">
    <subcellularLocation>
        <location evidence="1">Cell membrane</location>
        <topology evidence="1">Multi-pass membrane protein</topology>
    </subcellularLocation>
</comment>
<feature type="transmembrane region" description="Helical" evidence="12">
    <location>
        <begin position="281"/>
        <end position="306"/>
    </location>
</feature>
<evidence type="ECO:0000256" key="1">
    <source>
        <dbReference type="ARBA" id="ARBA00004651"/>
    </source>
</evidence>
<reference evidence="13" key="2">
    <citation type="submission" date="2016-04" db="EMBL/GenBank/DDBJ databases">
        <authorList>
            <person name="Evans L.H."/>
            <person name="Alamgir A."/>
            <person name="Owens N."/>
            <person name="Weber N.D."/>
            <person name="Virtaneva K."/>
            <person name="Barbian K."/>
            <person name="Babar A."/>
            <person name="Rosenke K."/>
        </authorList>
    </citation>
    <scope>NUCLEOTIDE SEQUENCE</scope>
</reference>
<feature type="transmembrane region" description="Helical" evidence="12">
    <location>
        <begin position="161"/>
        <end position="179"/>
    </location>
</feature>
<evidence type="ECO:0000256" key="6">
    <source>
        <dbReference type="ARBA" id="ARBA00022989"/>
    </source>
</evidence>
<evidence type="ECO:0000256" key="5">
    <source>
        <dbReference type="ARBA" id="ARBA00022692"/>
    </source>
</evidence>
<evidence type="ECO:0000256" key="9">
    <source>
        <dbReference type="ARBA" id="ARBA00023136"/>
    </source>
</evidence>
<dbReference type="Gene3D" id="1.20.1730.10">
    <property type="entry name" value="Sodium/glucose cotransporter"/>
    <property type="match status" value="1"/>
</dbReference>
<proteinExistence type="evidence at transcript level"/>
<dbReference type="PROSITE" id="PS50283">
    <property type="entry name" value="NA_SOLUT_SYMP_3"/>
    <property type="match status" value="1"/>
</dbReference>
<dbReference type="PANTHER" id="PTHR42985:SF40">
    <property type="entry name" value="LD47995P-RELATED"/>
    <property type="match status" value="1"/>
</dbReference>
<evidence type="ECO:0000256" key="12">
    <source>
        <dbReference type="SAM" id="Phobius"/>
    </source>
</evidence>
<keyword evidence="9 12" id="KW-0472">Membrane</keyword>
<protein>
    <submittedName>
        <fullName evidence="13">Iodide transporter-like protein 132</fullName>
    </submittedName>
</protein>
<keyword evidence="3" id="KW-0813">Transport</keyword>
<dbReference type="AlphaFoldDB" id="A0A1L7H7Q4"/>
<keyword evidence="6 12" id="KW-1133">Transmembrane helix</keyword>
<dbReference type="InterPro" id="IPR038377">
    <property type="entry name" value="Na/Glc_symporter_sf"/>
</dbReference>
<feature type="transmembrane region" description="Helical" evidence="12">
    <location>
        <begin position="326"/>
        <end position="351"/>
    </location>
</feature>
<feature type="transmembrane region" description="Helical" evidence="12">
    <location>
        <begin position="127"/>
        <end position="149"/>
    </location>
</feature>
<dbReference type="GO" id="GO:0015293">
    <property type="term" value="F:symporter activity"/>
    <property type="evidence" value="ECO:0007669"/>
    <property type="project" value="TreeGrafter"/>
</dbReference>
<keyword evidence="7" id="KW-0915">Sodium</keyword>
<dbReference type="EMBL" id="KX125097">
    <property type="protein sequence ID" value="APU50793.1"/>
    <property type="molecule type" value="mRNA"/>
</dbReference>
<comment type="similarity">
    <text evidence="2 11">Belongs to the sodium:solute symporter (SSF) (TC 2.A.21) family.</text>
</comment>
<feature type="transmembrane region" description="Helical" evidence="12">
    <location>
        <begin position="55"/>
        <end position="73"/>
    </location>
</feature>
<feature type="transmembrane region" description="Helical" evidence="12">
    <location>
        <begin position="410"/>
        <end position="431"/>
    </location>
</feature>
<feature type="transmembrane region" description="Helical" evidence="12">
    <location>
        <begin position="242"/>
        <end position="260"/>
    </location>
</feature>
<evidence type="ECO:0000256" key="4">
    <source>
        <dbReference type="ARBA" id="ARBA00022475"/>
    </source>
</evidence>
<evidence type="ECO:0000256" key="10">
    <source>
        <dbReference type="ARBA" id="ARBA00023201"/>
    </source>
</evidence>
<evidence type="ECO:0000256" key="3">
    <source>
        <dbReference type="ARBA" id="ARBA00022448"/>
    </source>
</evidence>
<evidence type="ECO:0000256" key="7">
    <source>
        <dbReference type="ARBA" id="ARBA00023053"/>
    </source>
</evidence>
<evidence type="ECO:0000313" key="13">
    <source>
        <dbReference type="EMBL" id="APU50793.1"/>
    </source>
</evidence>
<dbReference type="NCBIfam" id="TIGR00813">
    <property type="entry name" value="sss"/>
    <property type="match status" value="1"/>
</dbReference>
<feature type="transmembrane region" description="Helical" evidence="12">
    <location>
        <begin position="530"/>
        <end position="553"/>
    </location>
</feature>
<feature type="transmembrane region" description="Helical" evidence="12">
    <location>
        <begin position="385"/>
        <end position="404"/>
    </location>
</feature>
<dbReference type="Pfam" id="PF00474">
    <property type="entry name" value="SSF"/>
    <property type="match status" value="1"/>
</dbReference>
<dbReference type="InterPro" id="IPR001734">
    <property type="entry name" value="Na/solute_symporter"/>
</dbReference>
<keyword evidence="5 12" id="KW-0812">Transmembrane</keyword>
<evidence type="ECO:0000256" key="8">
    <source>
        <dbReference type="ARBA" id="ARBA00023065"/>
    </source>
</evidence>
<dbReference type="PANTHER" id="PTHR42985">
    <property type="entry name" value="SODIUM-COUPLED MONOCARBOXYLATE TRANSPORTER"/>
    <property type="match status" value="1"/>
</dbReference>
<feature type="transmembrane region" description="Helical" evidence="12">
    <location>
        <begin position="191"/>
        <end position="210"/>
    </location>
</feature>
<keyword evidence="10" id="KW-0739">Sodium transport</keyword>
<gene>
    <name evidence="13" type="ORF">Sakowv30039561mg</name>
</gene>
<dbReference type="CDD" id="cd11492">
    <property type="entry name" value="SLC5sbd_NIS-SMVT"/>
    <property type="match status" value="1"/>
</dbReference>
<accession>A0A1L7H7Q4</accession>
<dbReference type="OrthoDB" id="6132759at2759"/>
<dbReference type="GO" id="GO:0005886">
    <property type="term" value="C:plasma membrane"/>
    <property type="evidence" value="ECO:0007669"/>
    <property type="project" value="UniProtKB-SubCell"/>
</dbReference>
<dbReference type="GO" id="GO:0006814">
    <property type="term" value="P:sodium ion transport"/>
    <property type="evidence" value="ECO:0007669"/>
    <property type="project" value="UniProtKB-KW"/>
</dbReference>
<name>A0A1L7H7Q4_SACKO</name>
<evidence type="ECO:0000256" key="2">
    <source>
        <dbReference type="ARBA" id="ARBA00006434"/>
    </source>
</evidence>
<dbReference type="InterPro" id="IPR051163">
    <property type="entry name" value="Sodium:Solute_Symporter_SSF"/>
</dbReference>
<keyword evidence="4" id="KW-1003">Cell membrane</keyword>
<evidence type="ECO:0000256" key="11">
    <source>
        <dbReference type="RuleBase" id="RU362091"/>
    </source>
</evidence>
<feature type="transmembrane region" description="Helical" evidence="12">
    <location>
        <begin position="85"/>
        <end position="107"/>
    </location>
</feature>
<feature type="transmembrane region" description="Helical" evidence="12">
    <location>
        <begin position="12"/>
        <end position="34"/>
    </location>
</feature>
<feature type="transmembrane region" description="Helical" evidence="12">
    <location>
        <begin position="443"/>
        <end position="464"/>
    </location>
</feature>
<keyword evidence="8" id="KW-0406">Ion transport</keyword>
<organism evidence="13">
    <name type="scientific">Saccoglossus kowalevskii</name>
    <name type="common">Acorn worm</name>
    <dbReference type="NCBI Taxonomy" id="10224"/>
    <lineage>
        <taxon>Eukaryota</taxon>
        <taxon>Metazoa</taxon>
        <taxon>Hemichordata</taxon>
        <taxon>Enteropneusta</taxon>
        <taxon>Harrimaniidae</taxon>
        <taxon>Saccoglossus</taxon>
    </lineage>
</organism>
<sequence>MTASPDVPGFSIADYVIFGLLLLVSASIGIWHACTGGKQRTTGEFLMANRMMGPIPVACSLTASFMSAITILGTPAEHYIHGCMYSLFGITYALVMILSAELFMPIFYKLKVTSAYEYLEFRFNSKFVRVLGSATFICQMVLYMGIAIYAPSLALNAVTGFTLWGSVLTCGLVCTFYTTIGGIKAVLWTDVFQLTVMVAGFLAVIIQGSINVGGWGVVMERSRAGGRLEFANFDPDPTVRHTVWTVLIGGIFTWLPIYGINQSQVQRYLTCRSMKAARIAIYLNIPGLGLILALAACSGLVMYASYYDCDPFTAGYVNQSDQLMPYFVMDILSFLPGLPGLFVACMFSGALSTVSSGLNSLAAVTGEDIIKQIWPKMDDNKYTKITKILALSYGLLCIFMAYISSLMGSVLQAALSIFGMIGGPLLGLFSLGMFFPWANSKGAVVGLFSGLIMSFWVGIGGFIYKPFVEKPPLETYNCPNETVSNITTTTMQYVSGQTTAAFNTITTQEAPVTIIQDTYPAIADYYSISYLYYGGVAWIAVIVVGLIVSFITGPTKPEEVDPKTISPLADKCCCCLSASTRETLYCGVQFKVEEEEKKYSLDNKPNIADTSDANVQVDIDDGVVNGTTLQHESGL</sequence>
<reference evidence="13" key="1">
    <citation type="journal article" date="2008" name="Biol. Bull.">
        <title>cDNA sequences for transcription factors and signaling proteins of the hemichordate Saccoglossus kowalevskii: efficacy of the expressed sequence tag (EST) approach for evolutionary and developmental studies of a new organism.</title>
        <authorList>
            <person name="Freeman R.M. Jr."/>
            <person name="Wu M."/>
            <person name="Cordonnier-Pratt M.M."/>
            <person name="Pratt L.H."/>
            <person name="Gruber C.E."/>
            <person name="Smith M."/>
            <person name="Lander E.S."/>
            <person name="Stange-Thomann N."/>
            <person name="Lowe C.J."/>
            <person name="Gerhart J."/>
            <person name="Kirschner M."/>
        </authorList>
    </citation>
    <scope>NUCLEOTIDE SEQUENCE</scope>
</reference>